<dbReference type="InterPro" id="IPR037066">
    <property type="entry name" value="Plug_dom_sf"/>
</dbReference>
<dbReference type="PROSITE" id="PS52016">
    <property type="entry name" value="TONB_DEPENDENT_REC_3"/>
    <property type="match status" value="1"/>
</dbReference>
<dbReference type="InterPro" id="IPR023996">
    <property type="entry name" value="TonB-dep_OMP_SusC/RagA"/>
</dbReference>
<accession>A0A1G8JSD0</accession>
<comment type="similarity">
    <text evidence="8 9">Belongs to the TonB-dependent receptor family.</text>
</comment>
<dbReference type="EMBL" id="FMYE01000030">
    <property type="protein sequence ID" value="SDB77909.1"/>
    <property type="molecule type" value="Genomic_DNA"/>
</dbReference>
<dbReference type="AlphaFoldDB" id="A0A1G8JSD0"/>
<evidence type="ECO:0000256" key="7">
    <source>
        <dbReference type="ARBA" id="ARBA00023237"/>
    </source>
</evidence>
<evidence type="ECO:0000256" key="2">
    <source>
        <dbReference type="ARBA" id="ARBA00022448"/>
    </source>
</evidence>
<evidence type="ECO:0000256" key="8">
    <source>
        <dbReference type="PROSITE-ProRule" id="PRU01360"/>
    </source>
</evidence>
<evidence type="ECO:0000256" key="9">
    <source>
        <dbReference type="RuleBase" id="RU003357"/>
    </source>
</evidence>
<sequence>MKKNRRKILSGSRKIFFAILAMFLSLSASAQQLAASGQVLDAQKEPLIGVSVQEKGTSNGAITDLDGNFTLNVQQNAILIFSYVGYKSQEVKAARQMKITLQEDNEVLDEVVVIGYGSVKRKDVTTAISSVSTKDLDMRPIVSAGQAIQGKAAGVSVVQPNGTPGGEMSIRVRGTTSMNGSNDPLYVVDGVPVDNIKFLSPNDIESMQILKDASSASIYGSRAANGVILITTKAGAAGNAKVSLTAQFGLNKVSDKVESLNATQYKELQDEIGLVSLPDGLPDRTDWFDETYTTGKTQNYQVAVSNGNEKMKYYLSAGYLKEQGVLDISYYKRYNFRVNLENQVRKWLTVSANISYSDYASNGGGAMGTGADRGGVILAVINTPTYAPIWDALNPDQYYNNFYGVGNITNPLENMARAKNNKDKENRLLASGNVLLTPFPDLKFKSTLTLDRRNAVNTTFLDPISTTWGRNQYGEASDNRNTNTVLTFDNVLTYNKNFKKHGLEVMAGSSWTDSDYSNSWINGSHYRSDQIHTLNAANKISWDNTGTGASQWGIMSFFGRVAYNFDSKYLLTANLRADGSSKLHPDHRWGVFPSFSAAWRISSEKFMKDLTWIDDLKLRGGWGQTGNQSGIGDYAYLQRYNIGRVEWFKKGEEGDKTDYANAVPTISQANLRTSDLTWETTTQTNIGLDLTILNGRLTFNADYYYKKTKNMLMNVSLPAGAAAATSIARNEGEMINKGFEFSISSKNFRGGAFTWDTDFNISFNRNKLTKLDLQKVYYDAKTASVVNDYVVRNEPGRALGGFYGFISDGVDPETGELMYRDLNNDGKISSSDRTYIGDPNPDFTYGMTNTFSWKGFNLSIFIQGSYGNDIYNASRIETEGMYDGKNQSTRVLNRWKIPGQITDVPKANFKLLNSTYFVEDGSYLRLKDVSLSYNVKGKLLKKWGITRLQPYFTATNLLTWTSYSGMDPEVNQWGNSGTVQGIDWGTYPHCRSYVFGINVEF</sequence>
<keyword evidence="5 9" id="KW-0798">TonB box</keyword>
<dbReference type="InterPro" id="IPR039426">
    <property type="entry name" value="TonB-dep_rcpt-like"/>
</dbReference>
<evidence type="ECO:0000313" key="16">
    <source>
        <dbReference type="Proteomes" id="UP000183670"/>
    </source>
</evidence>
<dbReference type="SUPFAM" id="SSF56935">
    <property type="entry name" value="Porins"/>
    <property type="match status" value="1"/>
</dbReference>
<dbReference type="InterPro" id="IPR012910">
    <property type="entry name" value="Plug_dom"/>
</dbReference>
<dbReference type="Pfam" id="PF00593">
    <property type="entry name" value="TonB_dep_Rec_b-barrel"/>
    <property type="match status" value="1"/>
</dbReference>
<evidence type="ECO:0000256" key="6">
    <source>
        <dbReference type="ARBA" id="ARBA00023136"/>
    </source>
</evidence>
<evidence type="ECO:0000256" key="5">
    <source>
        <dbReference type="ARBA" id="ARBA00023077"/>
    </source>
</evidence>
<dbReference type="SUPFAM" id="SSF49464">
    <property type="entry name" value="Carboxypeptidase regulatory domain-like"/>
    <property type="match status" value="1"/>
</dbReference>
<evidence type="ECO:0000256" key="3">
    <source>
        <dbReference type="ARBA" id="ARBA00022452"/>
    </source>
</evidence>
<dbReference type="FunFam" id="2.60.40.1120:FF:000003">
    <property type="entry name" value="Outer membrane protein Omp121"/>
    <property type="match status" value="1"/>
</dbReference>
<evidence type="ECO:0000256" key="10">
    <source>
        <dbReference type="SAM" id="SignalP"/>
    </source>
</evidence>
<evidence type="ECO:0000313" key="13">
    <source>
        <dbReference type="EMBL" id="SDB77909.1"/>
    </source>
</evidence>
<evidence type="ECO:0000256" key="4">
    <source>
        <dbReference type="ARBA" id="ARBA00022692"/>
    </source>
</evidence>
<evidence type="ECO:0000259" key="11">
    <source>
        <dbReference type="Pfam" id="PF00593"/>
    </source>
</evidence>
<dbReference type="Pfam" id="PF13715">
    <property type="entry name" value="CarbopepD_reg_2"/>
    <property type="match status" value="1"/>
</dbReference>
<dbReference type="NCBIfam" id="TIGR04057">
    <property type="entry name" value="SusC_RagA_signa"/>
    <property type="match status" value="1"/>
</dbReference>
<dbReference type="Proteomes" id="UP000181870">
    <property type="component" value="Unassembled WGS sequence"/>
</dbReference>
<dbReference type="GO" id="GO:0009279">
    <property type="term" value="C:cell outer membrane"/>
    <property type="evidence" value="ECO:0007669"/>
    <property type="project" value="UniProtKB-SubCell"/>
</dbReference>
<keyword evidence="7 8" id="KW-0998">Cell outer membrane</keyword>
<keyword evidence="4 8" id="KW-0812">Transmembrane</keyword>
<dbReference type="Gene3D" id="2.170.130.10">
    <property type="entry name" value="TonB-dependent receptor, plug domain"/>
    <property type="match status" value="1"/>
</dbReference>
<dbReference type="Gene3D" id="2.40.170.20">
    <property type="entry name" value="TonB-dependent receptor, beta-barrel domain"/>
    <property type="match status" value="1"/>
</dbReference>
<dbReference type="RefSeq" id="WP_074558821.1">
    <property type="nucleotide sequence ID" value="NZ_FMYE01000030.1"/>
</dbReference>
<evidence type="ECO:0000313" key="15">
    <source>
        <dbReference type="Proteomes" id="UP000181870"/>
    </source>
</evidence>
<dbReference type="InterPro" id="IPR023997">
    <property type="entry name" value="TonB-dep_OMP_SusC/RagA_CS"/>
</dbReference>
<organism evidence="14 15">
    <name type="scientific">Bacteroides ovatus</name>
    <dbReference type="NCBI Taxonomy" id="28116"/>
    <lineage>
        <taxon>Bacteria</taxon>
        <taxon>Pseudomonadati</taxon>
        <taxon>Bacteroidota</taxon>
        <taxon>Bacteroidia</taxon>
        <taxon>Bacteroidales</taxon>
        <taxon>Bacteroidaceae</taxon>
        <taxon>Bacteroides</taxon>
    </lineage>
</organism>
<feature type="signal peptide" evidence="10">
    <location>
        <begin position="1"/>
        <end position="30"/>
    </location>
</feature>
<dbReference type="NCBIfam" id="TIGR04056">
    <property type="entry name" value="OMP_RagA_SusC"/>
    <property type="match status" value="1"/>
</dbReference>
<feature type="domain" description="TonB-dependent receptor-like beta-barrel" evidence="11">
    <location>
        <begin position="391"/>
        <end position="947"/>
    </location>
</feature>
<dbReference type="Pfam" id="PF07715">
    <property type="entry name" value="Plug"/>
    <property type="match status" value="1"/>
</dbReference>
<evidence type="ECO:0000313" key="14">
    <source>
        <dbReference type="EMBL" id="SDI34065.1"/>
    </source>
</evidence>
<keyword evidence="6 8" id="KW-0472">Membrane</keyword>
<evidence type="ECO:0000256" key="1">
    <source>
        <dbReference type="ARBA" id="ARBA00004571"/>
    </source>
</evidence>
<comment type="subcellular location">
    <subcellularLocation>
        <location evidence="1 8">Cell outer membrane</location>
        <topology evidence="1 8">Multi-pass membrane protein</topology>
    </subcellularLocation>
</comment>
<feature type="domain" description="TonB-dependent receptor plug" evidence="12">
    <location>
        <begin position="121"/>
        <end position="227"/>
    </location>
</feature>
<evidence type="ECO:0000259" key="12">
    <source>
        <dbReference type="Pfam" id="PF07715"/>
    </source>
</evidence>
<dbReference type="Proteomes" id="UP000183670">
    <property type="component" value="Unassembled WGS sequence"/>
</dbReference>
<dbReference type="EMBL" id="FNDO01000039">
    <property type="protein sequence ID" value="SDI34065.1"/>
    <property type="molecule type" value="Genomic_DNA"/>
</dbReference>
<dbReference type="InterPro" id="IPR036942">
    <property type="entry name" value="Beta-barrel_TonB_sf"/>
</dbReference>
<name>A0A1G8JSD0_BACOV</name>
<dbReference type="InterPro" id="IPR008969">
    <property type="entry name" value="CarboxyPept-like_regulatory"/>
</dbReference>
<gene>
    <name evidence="13" type="ORF">SAMN05192581_103016</name>
    <name evidence="14" type="ORF">SAMN05192582_103915</name>
</gene>
<keyword evidence="2 8" id="KW-0813">Transport</keyword>
<dbReference type="InterPro" id="IPR000531">
    <property type="entry name" value="Beta-barrel_TonB"/>
</dbReference>
<feature type="chain" id="PRO_5010470612" evidence="10">
    <location>
        <begin position="31"/>
        <end position="1001"/>
    </location>
</feature>
<keyword evidence="10" id="KW-0732">Signal</keyword>
<dbReference type="FunFam" id="2.170.130.10:FF:000008">
    <property type="entry name" value="SusC/RagA family TonB-linked outer membrane protein"/>
    <property type="match status" value="1"/>
</dbReference>
<proteinExistence type="inferred from homology"/>
<reference evidence="15 16" key="1">
    <citation type="submission" date="2016-10" db="EMBL/GenBank/DDBJ databases">
        <authorList>
            <person name="de Groot N.N."/>
        </authorList>
    </citation>
    <scope>NUCLEOTIDE SEQUENCE [LARGE SCALE GENOMIC DNA]</scope>
    <source>
        <strain evidence="13 16">NLAE-zl-C500</strain>
        <strain evidence="14 15">NLAE-zl-C57</strain>
    </source>
</reference>
<protein>
    <submittedName>
        <fullName evidence="14">TonB-linked outer membrane protein, SusC/RagA family</fullName>
    </submittedName>
</protein>
<keyword evidence="3 8" id="KW-1134">Transmembrane beta strand</keyword>